<dbReference type="RefSeq" id="WP_280599165.1">
    <property type="nucleotide sequence ID" value="NZ_JARXRN010000016.1"/>
</dbReference>
<proteinExistence type="predicted"/>
<comment type="caution">
    <text evidence="2">The sequence shown here is derived from an EMBL/GenBank/DDBJ whole genome shotgun (WGS) entry which is preliminary data.</text>
</comment>
<feature type="transmembrane region" description="Helical" evidence="1">
    <location>
        <begin position="70"/>
        <end position="91"/>
    </location>
</feature>
<protein>
    <recommendedName>
        <fullName evidence="4">DUF2269 family protein</fullName>
    </recommendedName>
</protein>
<keyword evidence="1" id="KW-0472">Membrane</keyword>
<keyword evidence="1" id="KW-1133">Transmembrane helix</keyword>
<name>A0ABT6JF02_9GAMM</name>
<evidence type="ECO:0000313" key="3">
    <source>
        <dbReference type="Proteomes" id="UP001156831"/>
    </source>
</evidence>
<dbReference type="Proteomes" id="UP001156831">
    <property type="component" value="Unassembled WGS sequence"/>
</dbReference>
<keyword evidence="3" id="KW-1185">Reference proteome</keyword>
<feature type="transmembrane region" description="Helical" evidence="1">
    <location>
        <begin position="103"/>
        <end position="124"/>
    </location>
</feature>
<sequence length="127" mass="13592">MEVLFRLLGALHLIYGWLLFGAVANALKEDSSIELSRAQWGIKTLLLLAEIVLLTICGLAALLLEPSAYIYAFLSIVILFLVVFSDTVALRGLSALAGISTPFYLHALIRGVAAVTLLATGRYVSGA</sequence>
<evidence type="ECO:0000256" key="1">
    <source>
        <dbReference type="SAM" id="Phobius"/>
    </source>
</evidence>
<reference evidence="2 3" key="1">
    <citation type="submission" date="2023-04" db="EMBL/GenBank/DDBJ databases">
        <title>Luteimonas sp. M1R5S18.</title>
        <authorList>
            <person name="Sun J.-Q."/>
        </authorList>
    </citation>
    <scope>NUCLEOTIDE SEQUENCE [LARGE SCALE GENOMIC DNA]</scope>
    <source>
        <strain evidence="2 3">M1R5S18</strain>
    </source>
</reference>
<evidence type="ECO:0008006" key="4">
    <source>
        <dbReference type="Google" id="ProtNLM"/>
    </source>
</evidence>
<dbReference type="EMBL" id="JARXRN010000016">
    <property type="protein sequence ID" value="MDH5829152.1"/>
    <property type="molecule type" value="Genomic_DNA"/>
</dbReference>
<feature type="transmembrane region" description="Helical" evidence="1">
    <location>
        <begin position="45"/>
        <end position="64"/>
    </location>
</feature>
<keyword evidence="1" id="KW-0812">Transmembrane</keyword>
<accession>A0ABT6JF02</accession>
<evidence type="ECO:0000313" key="2">
    <source>
        <dbReference type="EMBL" id="MDH5829152.1"/>
    </source>
</evidence>
<gene>
    <name evidence="2" type="ORF">QFW80_01285</name>
</gene>
<organism evidence="2 3">
    <name type="scientific">Luteimonas rhizosphaericola</name>
    <dbReference type="NCBI Taxonomy" id="3042024"/>
    <lineage>
        <taxon>Bacteria</taxon>
        <taxon>Pseudomonadati</taxon>
        <taxon>Pseudomonadota</taxon>
        <taxon>Gammaproteobacteria</taxon>
        <taxon>Lysobacterales</taxon>
        <taxon>Lysobacteraceae</taxon>
        <taxon>Luteimonas</taxon>
    </lineage>
</organism>
<feature type="transmembrane region" description="Helical" evidence="1">
    <location>
        <begin position="6"/>
        <end position="24"/>
    </location>
</feature>